<organism evidence="9 10">
    <name type="scientific">Antrihabitans cavernicola</name>
    <dbReference type="NCBI Taxonomy" id="2495913"/>
    <lineage>
        <taxon>Bacteria</taxon>
        <taxon>Bacillati</taxon>
        <taxon>Actinomycetota</taxon>
        <taxon>Actinomycetes</taxon>
        <taxon>Mycobacteriales</taxon>
        <taxon>Nocardiaceae</taxon>
        <taxon>Antrihabitans</taxon>
    </lineage>
</organism>
<evidence type="ECO:0000256" key="1">
    <source>
        <dbReference type="ARBA" id="ARBA00004651"/>
    </source>
</evidence>
<evidence type="ECO:0000259" key="8">
    <source>
        <dbReference type="PROSITE" id="PS50850"/>
    </source>
</evidence>
<proteinExistence type="predicted"/>
<feature type="transmembrane region" description="Helical" evidence="7">
    <location>
        <begin position="37"/>
        <end position="63"/>
    </location>
</feature>
<reference evidence="9 10" key="1">
    <citation type="submission" date="2019-07" db="EMBL/GenBank/DDBJ databases">
        <title>Rhodococcus cavernicolus sp. nov., isolated from a cave.</title>
        <authorList>
            <person name="Lee S.D."/>
        </authorList>
    </citation>
    <scope>NUCLEOTIDE SEQUENCE [LARGE SCALE GENOMIC DNA]</scope>
    <source>
        <strain evidence="9 10">C1-24</strain>
    </source>
</reference>
<keyword evidence="5 7" id="KW-1133">Transmembrane helix</keyword>
<dbReference type="Gene3D" id="1.20.1250.20">
    <property type="entry name" value="MFS general substrate transporter like domains"/>
    <property type="match status" value="1"/>
</dbReference>
<evidence type="ECO:0000313" key="10">
    <source>
        <dbReference type="Proteomes" id="UP000322244"/>
    </source>
</evidence>
<feature type="transmembrane region" description="Helical" evidence="7">
    <location>
        <begin position="370"/>
        <end position="388"/>
    </location>
</feature>
<feature type="transmembrane region" description="Helical" evidence="7">
    <location>
        <begin position="249"/>
        <end position="268"/>
    </location>
</feature>
<dbReference type="EMBL" id="VLNY01000006">
    <property type="protein sequence ID" value="KAA0022150.1"/>
    <property type="molecule type" value="Genomic_DNA"/>
</dbReference>
<keyword evidence="6 7" id="KW-0472">Membrane</keyword>
<keyword evidence="2" id="KW-0813">Transport</keyword>
<sequence length="441" mass="45127">MYTLPRPVAFVVTGTSTVAMLSAAAAPSPLYPVYQQLWGFSSFTLTVIFAVYVLALIGSLLTVGSVSDLVGRCPVVIGALTLLAVSMLLFVVADGVPGLIAARVVQGLATGAATGTLTAMTVDLQPSAPTGARVASAAPTVGLFAGAMLAGALVQYASYPRYLVFWVLLAAYIALIGLLLLVPEAPRATRPGRFDLARALRPTVGVPPAARRVFVSQVPAMISTWALGGLYLSLGSSVIARVLGVGNHFVVGSILGTFFLTGAVGAAVTPRIADRLRRPLGLAALAVGVVLTLAAMLAQTLPLYVVGSAIAGFGFGATFLVVMAAIADETPADQRGQTFATTFVVSYTAFSLPALVAGLAVEWVGLRTTVLGYCVLELVLVAAAMLAGRARTRVTREVPPSLPDEVIAPPRQVGPLGGVLGSADGRVVSGPCLCTATKPAE</sequence>
<feature type="transmembrane region" description="Helical" evidence="7">
    <location>
        <begin position="99"/>
        <end position="122"/>
    </location>
</feature>
<evidence type="ECO:0000256" key="7">
    <source>
        <dbReference type="SAM" id="Phobius"/>
    </source>
</evidence>
<dbReference type="PANTHER" id="PTHR23517:SF13">
    <property type="entry name" value="MAJOR FACILITATOR SUPERFAMILY MFS_1"/>
    <property type="match status" value="1"/>
</dbReference>
<comment type="subcellular location">
    <subcellularLocation>
        <location evidence="1">Cell membrane</location>
        <topology evidence="1">Multi-pass membrane protein</topology>
    </subcellularLocation>
</comment>
<dbReference type="GO" id="GO:0022857">
    <property type="term" value="F:transmembrane transporter activity"/>
    <property type="evidence" value="ECO:0007669"/>
    <property type="project" value="InterPro"/>
</dbReference>
<comment type="caution">
    <text evidence="9">The sequence shown here is derived from an EMBL/GenBank/DDBJ whole genome shotgun (WGS) entry which is preliminary data.</text>
</comment>
<dbReference type="OrthoDB" id="3177957at2"/>
<evidence type="ECO:0000256" key="2">
    <source>
        <dbReference type="ARBA" id="ARBA00022448"/>
    </source>
</evidence>
<dbReference type="PROSITE" id="PS50850">
    <property type="entry name" value="MFS"/>
    <property type="match status" value="1"/>
</dbReference>
<feature type="transmembrane region" description="Helical" evidence="7">
    <location>
        <begin position="304"/>
        <end position="327"/>
    </location>
</feature>
<dbReference type="GO" id="GO:0005886">
    <property type="term" value="C:plasma membrane"/>
    <property type="evidence" value="ECO:0007669"/>
    <property type="project" value="UniProtKB-SubCell"/>
</dbReference>
<name>A0A5A7S7M4_9NOCA</name>
<evidence type="ECO:0000256" key="4">
    <source>
        <dbReference type="ARBA" id="ARBA00022692"/>
    </source>
</evidence>
<keyword evidence="3" id="KW-1003">Cell membrane</keyword>
<protein>
    <submittedName>
        <fullName evidence="9">MFS transporter</fullName>
    </submittedName>
</protein>
<dbReference type="SUPFAM" id="SSF103473">
    <property type="entry name" value="MFS general substrate transporter"/>
    <property type="match status" value="1"/>
</dbReference>
<feature type="transmembrane region" description="Helical" evidence="7">
    <location>
        <begin position="75"/>
        <end position="93"/>
    </location>
</feature>
<evidence type="ECO:0000256" key="6">
    <source>
        <dbReference type="ARBA" id="ARBA00023136"/>
    </source>
</evidence>
<feature type="transmembrane region" description="Helical" evidence="7">
    <location>
        <begin position="163"/>
        <end position="182"/>
    </location>
</feature>
<dbReference type="InterPro" id="IPR036259">
    <property type="entry name" value="MFS_trans_sf"/>
</dbReference>
<keyword evidence="10" id="KW-1185">Reference proteome</keyword>
<dbReference type="Proteomes" id="UP000322244">
    <property type="component" value="Unassembled WGS sequence"/>
</dbReference>
<gene>
    <name evidence="9" type="ORF">FOY51_14195</name>
</gene>
<dbReference type="InterPro" id="IPR050171">
    <property type="entry name" value="MFS_Transporters"/>
</dbReference>
<accession>A0A5A7S7M4</accession>
<evidence type="ECO:0000313" key="9">
    <source>
        <dbReference type="EMBL" id="KAA0022150.1"/>
    </source>
</evidence>
<feature type="transmembrane region" description="Helical" evidence="7">
    <location>
        <begin position="220"/>
        <end position="243"/>
    </location>
</feature>
<evidence type="ECO:0000256" key="5">
    <source>
        <dbReference type="ARBA" id="ARBA00022989"/>
    </source>
</evidence>
<feature type="transmembrane region" description="Helical" evidence="7">
    <location>
        <begin position="280"/>
        <end position="298"/>
    </location>
</feature>
<dbReference type="InterPro" id="IPR020846">
    <property type="entry name" value="MFS_dom"/>
</dbReference>
<feature type="transmembrane region" description="Helical" evidence="7">
    <location>
        <begin position="339"/>
        <end position="364"/>
    </location>
</feature>
<dbReference type="AlphaFoldDB" id="A0A5A7S7M4"/>
<feature type="transmembrane region" description="Helical" evidence="7">
    <location>
        <begin position="134"/>
        <end position="157"/>
    </location>
</feature>
<feature type="domain" description="Major facilitator superfamily (MFS) profile" evidence="8">
    <location>
        <begin position="8"/>
        <end position="395"/>
    </location>
</feature>
<dbReference type="PANTHER" id="PTHR23517">
    <property type="entry name" value="RESISTANCE PROTEIN MDTM, PUTATIVE-RELATED-RELATED"/>
    <property type="match status" value="1"/>
</dbReference>
<evidence type="ECO:0000256" key="3">
    <source>
        <dbReference type="ARBA" id="ARBA00022475"/>
    </source>
</evidence>
<dbReference type="Pfam" id="PF07690">
    <property type="entry name" value="MFS_1"/>
    <property type="match status" value="1"/>
</dbReference>
<keyword evidence="4 7" id="KW-0812">Transmembrane</keyword>
<dbReference type="InterPro" id="IPR011701">
    <property type="entry name" value="MFS"/>
</dbReference>